<accession>A0A383CV14</accession>
<protein>
    <submittedName>
        <fullName evidence="1">Uncharacterized protein</fullName>
    </submittedName>
</protein>
<name>A0A383CV14_9ZZZZ</name>
<gene>
    <name evidence="1" type="ORF">METZ01_LOCUS488322</name>
</gene>
<dbReference type="AlphaFoldDB" id="A0A383CV14"/>
<reference evidence="1" key="1">
    <citation type="submission" date="2018-05" db="EMBL/GenBank/DDBJ databases">
        <authorList>
            <person name="Lanie J.A."/>
            <person name="Ng W.-L."/>
            <person name="Kazmierczak K.M."/>
            <person name="Andrzejewski T.M."/>
            <person name="Davidsen T.M."/>
            <person name="Wayne K.J."/>
            <person name="Tettelin H."/>
            <person name="Glass J.I."/>
            <person name="Rusch D."/>
            <person name="Podicherti R."/>
            <person name="Tsui H.-C.T."/>
            <person name="Winkler M.E."/>
        </authorList>
    </citation>
    <scope>NUCLEOTIDE SEQUENCE</scope>
</reference>
<organism evidence="1">
    <name type="scientific">marine metagenome</name>
    <dbReference type="NCBI Taxonomy" id="408172"/>
    <lineage>
        <taxon>unclassified sequences</taxon>
        <taxon>metagenomes</taxon>
        <taxon>ecological metagenomes</taxon>
    </lineage>
</organism>
<sequence length="65" mass="7521">MKYVLNNSKAGKGAQDFLKKSLVDNQKKFKNIEANLKKEESDLLTKKTILSKEEYTKKSDSLRKK</sequence>
<proteinExistence type="predicted"/>
<dbReference type="EMBL" id="UINC01211533">
    <property type="protein sequence ID" value="SVE35468.1"/>
    <property type="molecule type" value="Genomic_DNA"/>
</dbReference>
<feature type="non-terminal residue" evidence="1">
    <location>
        <position position="65"/>
    </location>
</feature>
<evidence type="ECO:0000313" key="1">
    <source>
        <dbReference type="EMBL" id="SVE35468.1"/>
    </source>
</evidence>